<dbReference type="EMBL" id="CTEE01000001">
    <property type="protein sequence ID" value="CQD16817.1"/>
    <property type="molecule type" value="Genomic_DNA"/>
</dbReference>
<sequence>MADILAADVSIEDLRPGANAGIRRGRKNSIDDMRAAVEVGFTHITSKVVATRGNDIALMLVHASGSGAQEPDAFQLDIYHVVEADSDGRTKAVAVFDIDAVGAAFAELDSRYLAGEAAAHPHTWSAITDAYGALNRGDIPPRTVDFADIDHRSGATMAPGDLIDYLRVAFDETENNSLRIVAVHRLTDQGAVVTHVAKGTTPEGLDVEWRVTNVITIDGNLLNRVEMFDESDVDAALARFEELAR</sequence>
<gene>
    <name evidence="1" type="ORF">BN1232_03655</name>
</gene>
<dbReference type="AlphaFoldDB" id="A0A0E4H251"/>
<accession>A0A0E4H251</accession>
<protein>
    <submittedName>
        <fullName evidence="1">Putative ATPase</fullName>
    </submittedName>
</protein>
<reference evidence="1 2" key="1">
    <citation type="submission" date="2015-03" db="EMBL/GenBank/DDBJ databases">
        <authorList>
            <person name="Urmite Genomes"/>
        </authorList>
    </citation>
    <scope>NUCLEOTIDE SEQUENCE [LARGE SCALE GENOMIC DNA]</scope>
    <source>
        <strain evidence="1 2">CSUR P1491</strain>
    </source>
</reference>
<evidence type="ECO:0000313" key="1">
    <source>
        <dbReference type="EMBL" id="CQD16817.1"/>
    </source>
</evidence>
<dbReference type="RefSeq" id="WP_420845362.1">
    <property type="nucleotide sequence ID" value="NZ_CTEE01000001.1"/>
</dbReference>
<dbReference type="Proteomes" id="UP000199251">
    <property type="component" value="Unassembled WGS sequence"/>
</dbReference>
<organism evidence="1 2">
    <name type="scientific">Mycobacterium lentiflavum</name>
    <dbReference type="NCBI Taxonomy" id="141349"/>
    <lineage>
        <taxon>Bacteria</taxon>
        <taxon>Bacillati</taxon>
        <taxon>Actinomycetota</taxon>
        <taxon>Actinomycetes</taxon>
        <taxon>Mycobacteriales</taxon>
        <taxon>Mycobacteriaceae</taxon>
        <taxon>Mycobacterium</taxon>
        <taxon>Mycobacterium simiae complex</taxon>
    </lineage>
</organism>
<dbReference type="STRING" id="141349.BN1232_03655"/>
<name>A0A0E4H251_MYCLN</name>
<evidence type="ECO:0000313" key="2">
    <source>
        <dbReference type="Proteomes" id="UP000199251"/>
    </source>
</evidence>
<proteinExistence type="predicted"/>